<dbReference type="Proteomes" id="UP001499987">
    <property type="component" value="Unassembled WGS sequence"/>
</dbReference>
<dbReference type="InterPro" id="IPR001570">
    <property type="entry name" value="Peptidase_M4_C_domain"/>
</dbReference>
<dbReference type="InterPro" id="IPR023612">
    <property type="entry name" value="Peptidase_M4"/>
</dbReference>
<accession>A0ABN1TAM2</accession>
<evidence type="ECO:0000256" key="8">
    <source>
        <dbReference type="SAM" id="MobiDB-lite"/>
    </source>
</evidence>
<dbReference type="EC" id="3.4.24.-" evidence="7"/>
<dbReference type="SUPFAM" id="SSF55486">
    <property type="entry name" value="Metalloproteases ('zincins'), catalytic domain"/>
    <property type="match status" value="1"/>
</dbReference>
<protein>
    <recommendedName>
        <fullName evidence="7">Neutral metalloproteinase</fullName>
        <ecNumber evidence="7">3.4.24.-</ecNumber>
    </recommendedName>
</protein>
<evidence type="ECO:0000256" key="1">
    <source>
        <dbReference type="ARBA" id="ARBA00009388"/>
    </source>
</evidence>
<evidence type="ECO:0000313" key="11">
    <source>
        <dbReference type="EMBL" id="GAA1069979.1"/>
    </source>
</evidence>
<dbReference type="PANTHER" id="PTHR43579:SF1">
    <property type="entry name" value="NEUTRAL METALLOPROTEINASE"/>
    <property type="match status" value="1"/>
</dbReference>
<reference evidence="11 12" key="1">
    <citation type="journal article" date="2019" name="Int. J. Syst. Evol. Microbiol.">
        <title>The Global Catalogue of Microorganisms (GCM) 10K type strain sequencing project: providing services to taxonomists for standard genome sequencing and annotation.</title>
        <authorList>
            <consortium name="The Broad Institute Genomics Platform"/>
            <consortium name="The Broad Institute Genome Sequencing Center for Infectious Disease"/>
            <person name="Wu L."/>
            <person name="Ma J."/>
        </authorList>
    </citation>
    <scope>NUCLEOTIDE SEQUENCE [LARGE SCALE GENOMIC DNA]</scope>
    <source>
        <strain evidence="11 12">JCM 13002</strain>
    </source>
</reference>
<keyword evidence="4 7" id="KW-0378">Hydrolase</keyword>
<dbReference type="EMBL" id="BAAALD010000003">
    <property type="protein sequence ID" value="GAA1069979.1"/>
    <property type="molecule type" value="Genomic_DNA"/>
</dbReference>
<feature type="domain" description="Peptidase M4" evidence="9">
    <location>
        <begin position="111"/>
        <end position="190"/>
    </location>
</feature>
<proteinExistence type="inferred from homology"/>
<dbReference type="InterPro" id="IPR027268">
    <property type="entry name" value="Peptidase_M4/M1_CTD_sf"/>
</dbReference>
<comment type="similarity">
    <text evidence="1 7">Belongs to the peptidase M4 family.</text>
</comment>
<keyword evidence="5 7" id="KW-0862">Zinc</keyword>
<keyword evidence="3" id="KW-0479">Metal-binding</keyword>
<dbReference type="Pfam" id="PF02868">
    <property type="entry name" value="Peptidase_M4_C"/>
    <property type="match status" value="1"/>
</dbReference>
<feature type="domain" description="Peptidase M4 C-terminal" evidence="10">
    <location>
        <begin position="193"/>
        <end position="338"/>
    </location>
</feature>
<keyword evidence="7" id="KW-0964">Secreted</keyword>
<comment type="function">
    <text evidence="7">Extracellular zinc metalloprotease.</text>
</comment>
<dbReference type="InterPro" id="IPR052759">
    <property type="entry name" value="Metalloprotease_M4"/>
</dbReference>
<evidence type="ECO:0000259" key="10">
    <source>
        <dbReference type="Pfam" id="PF02868"/>
    </source>
</evidence>
<gene>
    <name evidence="11" type="ORF">GCM10009663_04750</name>
</gene>
<evidence type="ECO:0000256" key="3">
    <source>
        <dbReference type="ARBA" id="ARBA00022723"/>
    </source>
</evidence>
<dbReference type="PRINTS" id="PR00730">
    <property type="entry name" value="THERMOLYSIN"/>
</dbReference>
<evidence type="ECO:0000259" key="9">
    <source>
        <dbReference type="Pfam" id="PF01447"/>
    </source>
</evidence>
<dbReference type="Gene3D" id="3.10.170.10">
    <property type="match status" value="1"/>
</dbReference>
<keyword evidence="6 7" id="KW-0482">Metalloprotease</keyword>
<sequence length="358" mass="38636">MKHLCTFVPPHVIEHIARVQGRESLEPTPAQRTAVVSAQFRKARRLGTPDVPAATVPPEAPKITAVAGVTVPAPGTAGREIYDDQHEATYSTTLIRGEGDPAVAGLNADVAYDNLGSVREFYKKMLGRNSIDNAGLDLAAHVNFDHDFANAFWDGEAQVMVFGNGDNVIFKDLTGDLDVSAHELTHGVTQFTAGLNYTDDQSGALNESFSDMIGSAVDAWANNRDADSHNWLIGDEIMADSLAGEALRNMAEPGSAYDNPVMGRDPQPRDMSGYSEPADPHLMSGITNRWFYLICKEIGLDAGTLIMYQTLQNLWPTAGFNDAAVVAAAQARILAETKQVPPEAAQVVRAAARQQGFW</sequence>
<comment type="cofactor">
    <cofactor evidence="7">
        <name>Zn(2+)</name>
        <dbReference type="ChEBI" id="CHEBI:29105"/>
    </cofactor>
</comment>
<comment type="caution">
    <text evidence="11">The sequence shown here is derived from an EMBL/GenBank/DDBJ whole genome shotgun (WGS) entry which is preliminary data.</text>
</comment>
<evidence type="ECO:0000256" key="2">
    <source>
        <dbReference type="ARBA" id="ARBA00022670"/>
    </source>
</evidence>
<dbReference type="Pfam" id="PF01447">
    <property type="entry name" value="Peptidase_M4"/>
    <property type="match status" value="1"/>
</dbReference>
<evidence type="ECO:0000256" key="5">
    <source>
        <dbReference type="ARBA" id="ARBA00022833"/>
    </source>
</evidence>
<evidence type="ECO:0000313" key="12">
    <source>
        <dbReference type="Proteomes" id="UP001499987"/>
    </source>
</evidence>
<comment type="subcellular location">
    <subcellularLocation>
        <location evidence="7">Secreted</location>
    </subcellularLocation>
</comment>
<evidence type="ECO:0000256" key="4">
    <source>
        <dbReference type="ARBA" id="ARBA00022801"/>
    </source>
</evidence>
<keyword evidence="12" id="KW-1185">Reference proteome</keyword>
<dbReference type="InterPro" id="IPR013856">
    <property type="entry name" value="Peptidase_M4_domain"/>
</dbReference>
<organism evidence="11 12">
    <name type="scientific">Kitasatospora arboriphila</name>
    <dbReference type="NCBI Taxonomy" id="258052"/>
    <lineage>
        <taxon>Bacteria</taxon>
        <taxon>Bacillati</taxon>
        <taxon>Actinomycetota</taxon>
        <taxon>Actinomycetes</taxon>
        <taxon>Kitasatosporales</taxon>
        <taxon>Streptomycetaceae</taxon>
        <taxon>Kitasatospora</taxon>
    </lineage>
</organism>
<name>A0ABN1TAM2_9ACTN</name>
<evidence type="ECO:0000256" key="6">
    <source>
        <dbReference type="ARBA" id="ARBA00023049"/>
    </source>
</evidence>
<feature type="region of interest" description="Disordered" evidence="8">
    <location>
        <begin position="253"/>
        <end position="273"/>
    </location>
</feature>
<dbReference type="Gene3D" id="1.10.390.10">
    <property type="entry name" value="Neutral Protease Domain 2"/>
    <property type="match status" value="1"/>
</dbReference>
<keyword evidence="2 7" id="KW-0645">Protease</keyword>
<dbReference type="RefSeq" id="WP_344621749.1">
    <property type="nucleotide sequence ID" value="NZ_BAAALD010000003.1"/>
</dbReference>
<evidence type="ECO:0000256" key="7">
    <source>
        <dbReference type="RuleBase" id="RU366073"/>
    </source>
</evidence>
<dbReference type="CDD" id="cd09597">
    <property type="entry name" value="M4_TLP"/>
    <property type="match status" value="1"/>
</dbReference>
<dbReference type="PANTHER" id="PTHR43579">
    <property type="match status" value="1"/>
</dbReference>